<comment type="caution">
    <text evidence="1">The sequence shown here is derived from an EMBL/GenBank/DDBJ whole genome shotgun (WGS) entry which is preliminary data.</text>
</comment>
<dbReference type="EMBL" id="MU150344">
    <property type="protein sequence ID" value="KAF9458290.1"/>
    <property type="molecule type" value="Genomic_DNA"/>
</dbReference>
<gene>
    <name evidence="1" type="ORF">BDZ94DRAFT_113208</name>
</gene>
<evidence type="ECO:0000313" key="1">
    <source>
        <dbReference type="EMBL" id="KAF9458290.1"/>
    </source>
</evidence>
<dbReference type="AlphaFoldDB" id="A0A9P6CDM0"/>
<name>A0A9P6CDM0_9AGAR</name>
<evidence type="ECO:0000313" key="2">
    <source>
        <dbReference type="Proteomes" id="UP000807353"/>
    </source>
</evidence>
<reference evidence="1" key="1">
    <citation type="submission" date="2020-11" db="EMBL/GenBank/DDBJ databases">
        <authorList>
            <consortium name="DOE Joint Genome Institute"/>
            <person name="Ahrendt S."/>
            <person name="Riley R."/>
            <person name="Andreopoulos W."/>
            <person name="Labutti K."/>
            <person name="Pangilinan J."/>
            <person name="Ruiz-Duenas F.J."/>
            <person name="Barrasa J.M."/>
            <person name="Sanchez-Garcia M."/>
            <person name="Camarero S."/>
            <person name="Miyauchi S."/>
            <person name="Serrano A."/>
            <person name="Linde D."/>
            <person name="Babiker R."/>
            <person name="Drula E."/>
            <person name="Ayuso-Fernandez I."/>
            <person name="Pacheco R."/>
            <person name="Padilla G."/>
            <person name="Ferreira P."/>
            <person name="Barriuso J."/>
            <person name="Kellner H."/>
            <person name="Castanera R."/>
            <person name="Alfaro M."/>
            <person name="Ramirez L."/>
            <person name="Pisabarro A.G."/>
            <person name="Kuo A."/>
            <person name="Tritt A."/>
            <person name="Lipzen A."/>
            <person name="He G."/>
            <person name="Yan M."/>
            <person name="Ng V."/>
            <person name="Cullen D."/>
            <person name="Martin F."/>
            <person name="Rosso M.-N."/>
            <person name="Henrissat B."/>
            <person name="Hibbett D."/>
            <person name="Martinez A.T."/>
            <person name="Grigoriev I.V."/>
        </authorList>
    </citation>
    <scope>NUCLEOTIDE SEQUENCE</scope>
    <source>
        <strain evidence="1">CBS 247.69</strain>
    </source>
</reference>
<accession>A0A9P6CDM0</accession>
<dbReference type="OrthoDB" id="3029968at2759"/>
<dbReference type="Proteomes" id="UP000807353">
    <property type="component" value="Unassembled WGS sequence"/>
</dbReference>
<proteinExistence type="predicted"/>
<organism evidence="1 2">
    <name type="scientific">Collybia nuda</name>
    <dbReference type="NCBI Taxonomy" id="64659"/>
    <lineage>
        <taxon>Eukaryota</taxon>
        <taxon>Fungi</taxon>
        <taxon>Dikarya</taxon>
        <taxon>Basidiomycota</taxon>
        <taxon>Agaricomycotina</taxon>
        <taxon>Agaricomycetes</taxon>
        <taxon>Agaricomycetidae</taxon>
        <taxon>Agaricales</taxon>
        <taxon>Tricholomatineae</taxon>
        <taxon>Clitocybaceae</taxon>
        <taxon>Collybia</taxon>
    </lineage>
</organism>
<sequence length="205" mass="22326">MYAHKTTVAALISDMRKLEQIILLENELVKPSDYTPYIRQEVLDDIARGASLWAIRRGGGAPFWLSLGHKIGIVVLNSYGQRAIHTVLGDPTNSHKTGQAIITTTSDHQTSVEVQILYKEKPLTSLALHGFPAVAAGEGKFIFTVAVVASGGEEFDAIVQIIDIMSGMRKSQKVVLKETVGILTDHPIQISLLKTQSPIRLVASD</sequence>
<protein>
    <submittedName>
        <fullName evidence="1">Uncharacterized protein</fullName>
    </submittedName>
</protein>
<keyword evidence="2" id="KW-1185">Reference proteome</keyword>